<gene>
    <name evidence="2" type="ORF">G7057_06570</name>
</gene>
<feature type="transmembrane region" description="Helical" evidence="1">
    <location>
        <begin position="132"/>
        <end position="151"/>
    </location>
</feature>
<feature type="transmembrane region" description="Helical" evidence="1">
    <location>
        <begin position="163"/>
        <end position="182"/>
    </location>
</feature>
<name>A0A6G7KA40_9LACT</name>
<evidence type="ECO:0008006" key="4">
    <source>
        <dbReference type="Google" id="ProtNLM"/>
    </source>
</evidence>
<feature type="transmembrane region" description="Helical" evidence="1">
    <location>
        <begin position="12"/>
        <end position="29"/>
    </location>
</feature>
<keyword evidence="1" id="KW-1133">Transmembrane helix</keyword>
<dbReference type="InterPro" id="IPR000462">
    <property type="entry name" value="CDP-OH_P_trans"/>
</dbReference>
<evidence type="ECO:0000256" key="1">
    <source>
        <dbReference type="SAM" id="Phobius"/>
    </source>
</evidence>
<dbReference type="GO" id="GO:0016780">
    <property type="term" value="F:phosphotransferase activity, for other substituted phosphate groups"/>
    <property type="evidence" value="ECO:0007669"/>
    <property type="project" value="InterPro"/>
</dbReference>
<keyword evidence="3" id="KW-1185">Reference proteome</keyword>
<feature type="transmembrane region" description="Helical" evidence="1">
    <location>
        <begin position="191"/>
        <end position="209"/>
    </location>
</feature>
<dbReference type="EMBL" id="CP049740">
    <property type="protein sequence ID" value="QII82128.1"/>
    <property type="molecule type" value="Genomic_DNA"/>
</dbReference>
<dbReference type="Pfam" id="PF01066">
    <property type="entry name" value="CDP-OH_P_transf"/>
    <property type="match status" value="1"/>
</dbReference>
<evidence type="ECO:0000313" key="3">
    <source>
        <dbReference type="Proteomes" id="UP000501451"/>
    </source>
</evidence>
<dbReference type="KEGG" id="jar:G7057_06570"/>
<keyword evidence="1" id="KW-0812">Transmembrane</keyword>
<dbReference type="GO" id="GO:0008654">
    <property type="term" value="P:phospholipid biosynthetic process"/>
    <property type="evidence" value="ECO:0007669"/>
    <property type="project" value="InterPro"/>
</dbReference>
<reference evidence="2 3" key="1">
    <citation type="journal article" date="2017" name="Int. J. Syst. Evol. Microbiol.">
        <title>Jeotgalibaca porci sp. nov. and Jeotgalibaca arthritidis sp. nov., isolated from pigs, and emended description of the genus Jeotgalibaca.</title>
        <authorList>
            <person name="Zamora L."/>
            <person name="Perez-Sancho M."/>
            <person name="Dominguez L."/>
            <person name="Fernandez-Garayzabal J.F."/>
            <person name="Vela A.I."/>
        </authorList>
    </citation>
    <scope>NUCLEOTIDE SEQUENCE [LARGE SCALE GENOMIC DNA]</scope>
    <source>
        <strain evidence="2 3">CECT 9157</strain>
    </source>
</reference>
<dbReference type="Gene3D" id="1.20.120.1760">
    <property type="match status" value="1"/>
</dbReference>
<accession>A0A6G7KA40</accession>
<keyword evidence="1" id="KW-0472">Membrane</keyword>
<sequence length="211" mass="23633">MRKLMIIPAFHRANLLSLVGLCFAILSMYTTITDPLTRAVMFMVGAVLCDLFDGKFASRFERNTAEKQMGELVDSLVDMISFVALPIVFLIIVTNFSPLSVGISCFYAIMAVSRLSYFHVTKEDQLEADGQYRFFIGVPVTYILLVVPILYTLFELFGAVQTTVFQAILQTTYIIMGGLFVWKRPIPKPAGMMYAVFVLLAVIILAVLISR</sequence>
<dbReference type="GO" id="GO:0016020">
    <property type="term" value="C:membrane"/>
    <property type="evidence" value="ECO:0007669"/>
    <property type="project" value="InterPro"/>
</dbReference>
<organism evidence="2 3">
    <name type="scientific">Jeotgalibaca arthritidis</name>
    <dbReference type="NCBI Taxonomy" id="1868794"/>
    <lineage>
        <taxon>Bacteria</taxon>
        <taxon>Bacillati</taxon>
        <taxon>Bacillota</taxon>
        <taxon>Bacilli</taxon>
        <taxon>Lactobacillales</taxon>
        <taxon>Carnobacteriaceae</taxon>
        <taxon>Jeotgalibaca</taxon>
    </lineage>
</organism>
<dbReference type="Proteomes" id="UP000501451">
    <property type="component" value="Chromosome"/>
</dbReference>
<dbReference type="AlphaFoldDB" id="A0A6G7KA40"/>
<proteinExistence type="predicted"/>
<evidence type="ECO:0000313" key="2">
    <source>
        <dbReference type="EMBL" id="QII82128.1"/>
    </source>
</evidence>
<protein>
    <recommendedName>
        <fullName evidence="4">CDP-diacylglycerol--serine O-phosphatidyltransferase</fullName>
    </recommendedName>
</protein>
<dbReference type="RefSeq" id="WP_166162159.1">
    <property type="nucleotide sequence ID" value="NZ_CP049740.1"/>
</dbReference>
<dbReference type="InterPro" id="IPR043130">
    <property type="entry name" value="CDP-OH_PTrfase_TM_dom"/>
</dbReference>